<dbReference type="Proteomes" id="UP000782843">
    <property type="component" value="Unassembled WGS sequence"/>
</dbReference>
<dbReference type="SUPFAM" id="SSF88697">
    <property type="entry name" value="PUA domain-like"/>
    <property type="match status" value="1"/>
</dbReference>
<dbReference type="AlphaFoldDB" id="A0A955L2V4"/>
<comment type="caution">
    <text evidence="4">The sequence shown here is derived from an EMBL/GenBank/DDBJ whole genome shotgun (WGS) entry which is preliminary data.</text>
</comment>
<evidence type="ECO:0000256" key="1">
    <source>
        <dbReference type="ARBA" id="ARBA00023125"/>
    </source>
</evidence>
<accession>A0A955L2V4</accession>
<proteinExistence type="predicted"/>
<dbReference type="Pfam" id="PF01939">
    <property type="entry name" value="NucS_C"/>
    <property type="match status" value="1"/>
</dbReference>
<dbReference type="GO" id="GO:0003677">
    <property type="term" value="F:DNA binding"/>
    <property type="evidence" value="ECO:0007669"/>
    <property type="project" value="UniProtKB-KW"/>
</dbReference>
<dbReference type="GO" id="GO:0004519">
    <property type="term" value="F:endonuclease activity"/>
    <property type="evidence" value="ECO:0007669"/>
    <property type="project" value="InterPro"/>
</dbReference>
<sequence length="286" mass="33109">MNYYIFNVSDQQNYATKRTAQETFNQLVRDNKIWGFGLNTANRKAIKAGDKVIFYLTGSKNQVFAGAATLDSGAYDDSSELSNQLFLHPEETLRIDLKDVITFTEPKPRKEFKSLEWSPSQGGSIKISERDYQVILNEAPDVVQGDFEEDSEQDFYLEKYLEDFLVSNWKSIDFGEKLTIYEDKDGNLGQQYFTEEVGYIDILALDKNKNFVVIELKKGRKNDEVVGQVLRYMGWVSKNLAKKNQNVRGLIIVGEKDTKLEYAIEMVRDKVDLKLYKINFQLKKYE</sequence>
<dbReference type="InterPro" id="IPR002793">
    <property type="entry name" value="Endonuclease_NucS"/>
</dbReference>
<feature type="domain" description="EVE" evidence="2">
    <location>
        <begin position="39"/>
        <end position="137"/>
    </location>
</feature>
<dbReference type="Gene3D" id="3.40.1350.10">
    <property type="match status" value="1"/>
</dbReference>
<keyword evidence="1" id="KW-0238">DNA-binding</keyword>
<gene>
    <name evidence="4" type="ORF">KC660_00505</name>
</gene>
<name>A0A955L2V4_9BACT</name>
<feature type="domain" description="Endonuclease NucS C-terminal" evidence="3">
    <location>
        <begin position="196"/>
        <end position="255"/>
    </location>
</feature>
<dbReference type="InterPro" id="IPR048301">
    <property type="entry name" value="NucS_C"/>
</dbReference>
<evidence type="ECO:0000313" key="4">
    <source>
        <dbReference type="EMBL" id="MCA9381874.1"/>
    </source>
</evidence>
<dbReference type="Gene3D" id="3.10.590.10">
    <property type="entry name" value="ph1033 like domains"/>
    <property type="match status" value="1"/>
</dbReference>
<evidence type="ECO:0000313" key="5">
    <source>
        <dbReference type="Proteomes" id="UP000782843"/>
    </source>
</evidence>
<protein>
    <submittedName>
        <fullName evidence="4">EVE domain-containing protein</fullName>
    </submittedName>
</protein>
<dbReference type="Pfam" id="PF01878">
    <property type="entry name" value="EVE"/>
    <property type="match status" value="1"/>
</dbReference>
<evidence type="ECO:0000259" key="2">
    <source>
        <dbReference type="Pfam" id="PF01878"/>
    </source>
</evidence>
<dbReference type="InterPro" id="IPR002740">
    <property type="entry name" value="EVE_domain"/>
</dbReference>
<dbReference type="CDD" id="cd22341">
    <property type="entry name" value="NucS-like"/>
    <property type="match status" value="1"/>
</dbReference>
<dbReference type="EMBL" id="JAGQLG010000017">
    <property type="protein sequence ID" value="MCA9381874.1"/>
    <property type="molecule type" value="Genomic_DNA"/>
</dbReference>
<dbReference type="InterPro" id="IPR011856">
    <property type="entry name" value="tRNA_endonuc-like_dom_sf"/>
</dbReference>
<dbReference type="InterPro" id="IPR015947">
    <property type="entry name" value="PUA-like_sf"/>
</dbReference>
<reference evidence="4" key="1">
    <citation type="submission" date="2020-04" db="EMBL/GenBank/DDBJ databases">
        <authorList>
            <person name="Zhang T."/>
        </authorList>
    </citation>
    <scope>NUCLEOTIDE SEQUENCE</scope>
    <source>
        <strain evidence="4">HKST-UBA10</strain>
    </source>
</reference>
<organism evidence="4 5">
    <name type="scientific">Candidatus Dojkabacteria bacterium</name>
    <dbReference type="NCBI Taxonomy" id="2099670"/>
    <lineage>
        <taxon>Bacteria</taxon>
        <taxon>Candidatus Dojkabacteria</taxon>
    </lineage>
</organism>
<reference evidence="4" key="2">
    <citation type="journal article" date="2021" name="Microbiome">
        <title>Successional dynamics and alternative stable states in a saline activated sludge microbial community over 9 years.</title>
        <authorList>
            <person name="Wang Y."/>
            <person name="Ye J."/>
            <person name="Ju F."/>
            <person name="Liu L."/>
            <person name="Boyd J.A."/>
            <person name="Deng Y."/>
            <person name="Parks D.H."/>
            <person name="Jiang X."/>
            <person name="Yin X."/>
            <person name="Woodcroft B.J."/>
            <person name="Tyson G.W."/>
            <person name="Hugenholtz P."/>
            <person name="Polz M.F."/>
            <person name="Zhang T."/>
        </authorList>
    </citation>
    <scope>NUCLEOTIDE SEQUENCE</scope>
    <source>
        <strain evidence="4">HKST-UBA10</strain>
    </source>
</reference>
<evidence type="ECO:0000259" key="3">
    <source>
        <dbReference type="Pfam" id="PF01939"/>
    </source>
</evidence>